<gene>
    <name evidence="1" type="ORF">SAMN05216469_10735</name>
</gene>
<proteinExistence type="predicted"/>
<name>A0A1H7KQT7_RUMAL</name>
<reference evidence="1 2" key="1">
    <citation type="submission" date="2016-10" db="EMBL/GenBank/DDBJ databases">
        <authorList>
            <person name="de Groot N.N."/>
        </authorList>
    </citation>
    <scope>NUCLEOTIDE SEQUENCE [LARGE SCALE GENOMIC DNA]</scope>
    <source>
        <strain evidence="1 2">KH2T6</strain>
    </source>
</reference>
<dbReference type="EMBL" id="FOAT01000007">
    <property type="protein sequence ID" value="SEK88307.1"/>
    <property type="molecule type" value="Genomic_DNA"/>
</dbReference>
<sequence length="502" mass="59107">MIHLPDFAILDFLEWLSSSIKSYEYSDNIDIYDLLFDEEYEMQLYHKAEDYCSNNNQRSDERIYDPDKGFEMLFRMFQESPYYQDCISRNKDLQLKGNDYKHIINSFFYYFRNFCFDPYYQKRTHESIFHLDMNADTLICNARDYLESGQTYKESKRPYLNFMTLFKNPVEIDFVDWLGQNDLKIDKMTVDQFEDLANAYCIDNHKSMIEAEKLIKFFKRSDNNTIINRLRWLFNGHGHKSHNLKYIIERYCNEENRFKCLILTLQNDENYKKMIRDHWSDFDFLSGEELDIYYSNDYAKSGYEFAAGLDSIKEKCRLYIPCIVLWKDEMSEAQYIGIDGLNVEMIHSVIQRIVNEIQEGNTLNDIAQKAVEEVNRMQDSNKPKEINNTINNYGNMGSAVIGDNAKVSVNFNSEEESSFLNELNEACKIISGNSDLTDEQKNVLLEIFNTARESVTEKSESKANDSKSRFKMVLTFMEDHGSKIIASLAGLATIVKFFKFDS</sequence>
<evidence type="ECO:0000313" key="2">
    <source>
        <dbReference type="Proteomes" id="UP000186015"/>
    </source>
</evidence>
<dbReference type="Proteomes" id="UP000186015">
    <property type="component" value="Unassembled WGS sequence"/>
</dbReference>
<evidence type="ECO:0000313" key="1">
    <source>
        <dbReference type="EMBL" id="SEK88307.1"/>
    </source>
</evidence>
<protein>
    <submittedName>
        <fullName evidence="1">Uncharacterized protein</fullName>
    </submittedName>
</protein>
<organism evidence="1 2">
    <name type="scientific">Ruminococcus albus</name>
    <dbReference type="NCBI Taxonomy" id="1264"/>
    <lineage>
        <taxon>Bacteria</taxon>
        <taxon>Bacillati</taxon>
        <taxon>Bacillota</taxon>
        <taxon>Clostridia</taxon>
        <taxon>Eubacteriales</taxon>
        <taxon>Oscillospiraceae</taxon>
        <taxon>Ruminococcus</taxon>
    </lineage>
</organism>
<accession>A0A1H7KQT7</accession>
<dbReference type="RefSeq" id="WP_074833049.1">
    <property type="nucleotide sequence ID" value="NZ_FOAT01000007.1"/>
</dbReference>
<dbReference type="AlphaFoldDB" id="A0A1H7KQT7"/>